<keyword evidence="3" id="KW-1185">Reference proteome</keyword>
<feature type="compositionally biased region" description="Basic residues" evidence="1">
    <location>
        <begin position="16"/>
        <end position="25"/>
    </location>
</feature>
<reference evidence="3" key="1">
    <citation type="journal article" date="2014" name="Proc. Natl. Acad. Sci. U.S.A.">
        <title>Extensive sampling of basidiomycete genomes demonstrates inadequacy of the white-rot/brown-rot paradigm for wood decay fungi.</title>
        <authorList>
            <person name="Riley R."/>
            <person name="Salamov A.A."/>
            <person name="Brown D.W."/>
            <person name="Nagy L.G."/>
            <person name="Floudas D."/>
            <person name="Held B.W."/>
            <person name="Levasseur A."/>
            <person name="Lombard V."/>
            <person name="Morin E."/>
            <person name="Otillar R."/>
            <person name="Lindquist E.A."/>
            <person name="Sun H."/>
            <person name="LaButti K.M."/>
            <person name="Schmutz J."/>
            <person name="Jabbour D."/>
            <person name="Luo H."/>
            <person name="Baker S.E."/>
            <person name="Pisabarro A.G."/>
            <person name="Walton J.D."/>
            <person name="Blanchette R.A."/>
            <person name="Henrissat B."/>
            <person name="Martin F."/>
            <person name="Cullen D."/>
            <person name="Hibbett D.S."/>
            <person name="Grigoriev I.V."/>
        </authorList>
    </citation>
    <scope>NUCLEOTIDE SEQUENCE [LARGE SCALE GENOMIC DNA]</scope>
    <source>
        <strain evidence="3">MUCL 33604</strain>
    </source>
</reference>
<feature type="region of interest" description="Disordered" evidence="1">
    <location>
        <begin position="1"/>
        <end position="34"/>
    </location>
</feature>
<dbReference type="Proteomes" id="UP000027265">
    <property type="component" value="Unassembled WGS sequence"/>
</dbReference>
<gene>
    <name evidence="2" type="ORF">JAAARDRAFT_356698</name>
</gene>
<dbReference type="InParanoid" id="A0A067PUP5"/>
<accession>A0A067PUP5</accession>
<evidence type="ECO:0000313" key="3">
    <source>
        <dbReference type="Proteomes" id="UP000027265"/>
    </source>
</evidence>
<sequence>MTCPTSPTGQLPPSPTRKKQKKKHFPPSSSSIDHSVLLSESNHGSVAVATLPECHSLFACLQHLSGIMDPKSQKSRSASLLLAITRRTLDSIGILLAGVLSPNHSPSSASLQLIKSLSSVLSHTLTLVLSGTTSKAKSKGKTQAGEPKELDLAVDEIMGLLLTGIFRPVVRSFMPASRVFVSAVFSSTSTRNKKHDPTSVVDLRADLLGLCENVNTVLDDFSLANPTRNALKSVRSLKNSIILEALRELEGLCLLSEERYAESASRTERLEVLSTKDAWWYLCTLLDRLIGSCASSGKSASSAGAFTPRIPASAKGGGANEDGDGVLARDVLLALDSLIERTERSSRYSLDEKTANGDGRFMIDEVERGMLMAVIEKAWLNGLGA</sequence>
<protein>
    <submittedName>
        <fullName evidence="2">Uncharacterized protein</fullName>
    </submittedName>
</protein>
<evidence type="ECO:0000313" key="2">
    <source>
        <dbReference type="EMBL" id="KDQ54987.1"/>
    </source>
</evidence>
<proteinExistence type="predicted"/>
<evidence type="ECO:0000256" key="1">
    <source>
        <dbReference type="SAM" id="MobiDB-lite"/>
    </source>
</evidence>
<dbReference type="OrthoDB" id="2803918at2759"/>
<dbReference type="AlphaFoldDB" id="A0A067PUP5"/>
<dbReference type="HOGENOM" id="CLU_863737_0_0_1"/>
<name>A0A067PUP5_9AGAM</name>
<dbReference type="EMBL" id="KL197727">
    <property type="protein sequence ID" value="KDQ54987.1"/>
    <property type="molecule type" value="Genomic_DNA"/>
</dbReference>
<organism evidence="2 3">
    <name type="scientific">Jaapia argillacea MUCL 33604</name>
    <dbReference type="NCBI Taxonomy" id="933084"/>
    <lineage>
        <taxon>Eukaryota</taxon>
        <taxon>Fungi</taxon>
        <taxon>Dikarya</taxon>
        <taxon>Basidiomycota</taxon>
        <taxon>Agaricomycotina</taxon>
        <taxon>Agaricomycetes</taxon>
        <taxon>Agaricomycetidae</taxon>
        <taxon>Jaapiales</taxon>
        <taxon>Jaapiaceae</taxon>
        <taxon>Jaapia</taxon>
    </lineage>
</organism>